<dbReference type="InterPro" id="IPR006035">
    <property type="entry name" value="Ureohydrolase"/>
</dbReference>
<name>A0A0K2YZH3_STEMA</name>
<dbReference type="EMBL" id="RAUE01000034">
    <property type="protein sequence ID" value="MBA0313259.1"/>
    <property type="molecule type" value="Genomic_DNA"/>
</dbReference>
<dbReference type="RefSeq" id="WP_005413410.1">
    <property type="nucleotide sequence ID" value="NZ_CBCPIZ010000003.1"/>
</dbReference>
<evidence type="ECO:0000313" key="3">
    <source>
        <dbReference type="EMBL" id="MBA0313259.1"/>
    </source>
</evidence>
<evidence type="ECO:0000256" key="1">
    <source>
        <dbReference type="PROSITE-ProRule" id="PRU00742"/>
    </source>
</evidence>
<dbReference type="GO" id="GO:0016813">
    <property type="term" value="F:hydrolase activity, acting on carbon-nitrogen (but not peptide) bonds, in linear amidines"/>
    <property type="evidence" value="ECO:0007669"/>
    <property type="project" value="UniProtKB-ARBA"/>
</dbReference>
<dbReference type="GO" id="GO:0046872">
    <property type="term" value="F:metal ion binding"/>
    <property type="evidence" value="ECO:0007669"/>
    <property type="project" value="InterPro"/>
</dbReference>
<dbReference type="OrthoDB" id="9789727at2"/>
<dbReference type="Proteomes" id="UP000230167">
    <property type="component" value="Unassembled WGS sequence"/>
</dbReference>
<dbReference type="Proteomes" id="UP000234414">
    <property type="component" value="Chromosome"/>
</dbReference>
<gene>
    <name evidence="4" type="ORF">B9Y64_19045</name>
    <name evidence="3" type="ORF">D7Y33_19995</name>
    <name evidence="2" type="ORF">SmaCSM2_10830</name>
</gene>
<evidence type="ECO:0000313" key="4">
    <source>
        <dbReference type="EMBL" id="PJL24659.1"/>
    </source>
</evidence>
<dbReference type="AlphaFoldDB" id="A0A0K2YZH3"/>
<comment type="similarity">
    <text evidence="1">Belongs to the arginase family.</text>
</comment>
<dbReference type="PROSITE" id="PS51409">
    <property type="entry name" value="ARGINASE_2"/>
    <property type="match status" value="1"/>
</dbReference>
<sequence>MVVAPGVSAPNPRGVSLEVLEALLDLVMASGKVRVVDVAELCPPLDPDQATARVAARLIHRMVSAQAQ</sequence>
<dbReference type="EMBL" id="NEQV01000007">
    <property type="protein sequence ID" value="PJL24659.1"/>
    <property type="molecule type" value="Genomic_DNA"/>
</dbReference>
<protein>
    <submittedName>
        <fullName evidence="4">Formimidoylglutamase</fullName>
    </submittedName>
</protein>
<proteinExistence type="inferred from homology"/>
<accession>A0A0K2YZH3</accession>
<organism evidence="4 5">
    <name type="scientific">Stenotrophomonas maltophilia</name>
    <name type="common">Pseudomonas maltophilia</name>
    <name type="synonym">Xanthomonas maltophilia</name>
    <dbReference type="NCBI Taxonomy" id="40324"/>
    <lineage>
        <taxon>Bacteria</taxon>
        <taxon>Pseudomonadati</taxon>
        <taxon>Pseudomonadota</taxon>
        <taxon>Gammaproteobacteria</taxon>
        <taxon>Lysobacterales</taxon>
        <taxon>Lysobacteraceae</taxon>
        <taxon>Stenotrophomonas</taxon>
        <taxon>Stenotrophomonas maltophilia group</taxon>
    </lineage>
</organism>
<reference evidence="4 5" key="1">
    <citation type="journal article" date="2017" name="Front. Microbiol.">
        <title>Double-Face Meets the Bacterial World: The Opportunistic Pathogen Stenotrophomonas maltophilia.</title>
        <authorList>
            <person name="Lira F."/>
            <person name="Berg G."/>
            <person name="Martinez J.L."/>
        </authorList>
    </citation>
    <scope>NUCLEOTIDE SEQUENCE [LARGE SCALE GENOMIC DNA]</scope>
    <source>
        <strain evidence="4 5">EA1</strain>
    </source>
</reference>
<reference evidence="3" key="3">
    <citation type="submission" date="2018-09" db="EMBL/GenBank/DDBJ databases">
        <authorList>
            <person name="Groschel M."/>
            <person name="Kohl T."/>
            <person name="Conchillo-Sole O."/>
            <person name="Mamat U."/>
            <person name="Yero D."/>
            <person name="Niemann S."/>
            <person name="Daura X."/>
            <person name="Gibert I."/>
        </authorList>
    </citation>
    <scope>NUCLEOTIDE SEQUENCE</scope>
    <source>
        <strain evidence="3">OG156</strain>
    </source>
</reference>
<dbReference type="Gene3D" id="3.40.800.10">
    <property type="entry name" value="Ureohydrolase domain"/>
    <property type="match status" value="1"/>
</dbReference>
<dbReference type="InterPro" id="IPR023696">
    <property type="entry name" value="Ureohydrolase_dom_sf"/>
</dbReference>
<evidence type="ECO:0000313" key="2">
    <source>
        <dbReference type="EMBL" id="AUI07651.1"/>
    </source>
</evidence>
<dbReference type="Proteomes" id="UP000822271">
    <property type="component" value="Unassembled WGS sequence"/>
</dbReference>
<evidence type="ECO:0000313" key="5">
    <source>
        <dbReference type="Proteomes" id="UP000230167"/>
    </source>
</evidence>
<dbReference type="EMBL" id="CP025298">
    <property type="protein sequence ID" value="AUI07651.1"/>
    <property type="molecule type" value="Genomic_DNA"/>
</dbReference>
<evidence type="ECO:0000313" key="6">
    <source>
        <dbReference type="Proteomes" id="UP000234414"/>
    </source>
</evidence>
<reference evidence="3" key="4">
    <citation type="journal article" date="2020" name="Front. Microbiol.">
        <title>Genetic Variants of the DSF Quorum Sensing System in Stenotrophomonas maltophilia Influence Virulence and Resistance Phenotypes Among Genotypically Diverse Clinical Isolates.</title>
        <authorList>
            <person name="Yero D."/>
            <person name="Huedo P."/>
            <person name="Conchillo-Sole O."/>
            <person name="Martinez-Servat S."/>
            <person name="Mamat U."/>
            <person name="Coves X."/>
            <person name="Llanas F."/>
            <person name="Roca I."/>
            <person name="Vila J."/>
            <person name="Schaible U.E."/>
            <person name="Daura X."/>
            <person name="Gibert I."/>
        </authorList>
    </citation>
    <scope>NUCLEOTIDE SEQUENCE</scope>
    <source>
        <strain evidence="3">OG156</strain>
    </source>
</reference>
<dbReference type="SUPFAM" id="SSF52768">
    <property type="entry name" value="Arginase/deacetylase"/>
    <property type="match status" value="1"/>
</dbReference>
<dbReference type="Pfam" id="PF00491">
    <property type="entry name" value="Arginase"/>
    <property type="match status" value="1"/>
</dbReference>
<reference evidence="2 6" key="2">
    <citation type="submission" date="2017-12" db="EMBL/GenBank/DDBJ databases">
        <title>Complete Genome Sequence of Stenotrophomonas maltophilia CSM2.</title>
        <authorList>
            <person name="Castro-Jaimes S."/>
            <person name="Lopez-Leal G."/>
            <person name="Barberena Jonas C."/>
            <person name="Bustos P."/>
            <person name="Perez-Oseguera A."/>
            <person name="Cevallos M.A."/>
        </authorList>
    </citation>
    <scope>NUCLEOTIDE SEQUENCE [LARGE SCALE GENOMIC DNA]</scope>
    <source>
        <strain evidence="2 6">CSM2</strain>
    </source>
</reference>
<dbReference type="GeneID" id="300825751"/>